<accession>A0A0G1UNM8</accession>
<dbReference type="EMBL" id="LCPJ01000007">
    <property type="protein sequence ID" value="KKU95842.1"/>
    <property type="molecule type" value="Genomic_DNA"/>
</dbReference>
<proteinExistence type="predicted"/>
<evidence type="ECO:0000313" key="2">
    <source>
        <dbReference type="EMBL" id="KKU95842.1"/>
    </source>
</evidence>
<evidence type="ECO:0008006" key="4">
    <source>
        <dbReference type="Google" id="ProtNLM"/>
    </source>
</evidence>
<reference evidence="2 3" key="1">
    <citation type="journal article" date="2015" name="Nature">
        <title>rRNA introns, odd ribosomes, and small enigmatic genomes across a large radiation of phyla.</title>
        <authorList>
            <person name="Brown C.T."/>
            <person name="Hug L.A."/>
            <person name="Thomas B.C."/>
            <person name="Sharon I."/>
            <person name="Castelle C.J."/>
            <person name="Singh A."/>
            <person name="Wilkins M.J."/>
            <person name="Williams K.H."/>
            <person name="Banfield J.F."/>
        </authorList>
    </citation>
    <scope>NUCLEOTIDE SEQUENCE [LARGE SCALE GENOMIC DNA]</scope>
</reference>
<sequence>MKLRFTKSFEAEYRKITRGNFQLQRKIKKQLVRLRQDLTHPSLRLHKLQSSPWWSASVDKSVRIFLIIDTDGIYVYHIGKHEDVY</sequence>
<evidence type="ECO:0000256" key="1">
    <source>
        <dbReference type="ARBA" id="ARBA00022649"/>
    </source>
</evidence>
<gene>
    <name evidence="2" type="ORF">UY27_C0007G0010</name>
</gene>
<dbReference type="InterPro" id="IPR035093">
    <property type="entry name" value="RelE/ParE_toxin_dom_sf"/>
</dbReference>
<dbReference type="InterPro" id="IPR007712">
    <property type="entry name" value="RelE/ParE_toxin"/>
</dbReference>
<protein>
    <recommendedName>
        <fullName evidence="4">Plasmid stabilization system</fullName>
    </recommendedName>
</protein>
<comment type="caution">
    <text evidence="2">The sequence shown here is derived from an EMBL/GenBank/DDBJ whole genome shotgun (WGS) entry which is preliminary data.</text>
</comment>
<keyword evidence="1" id="KW-1277">Toxin-antitoxin system</keyword>
<organism evidence="2 3">
    <name type="scientific">Candidatus Gottesmanbacteria bacterium GW2011_GWA1_48_13</name>
    <dbReference type="NCBI Taxonomy" id="1618439"/>
    <lineage>
        <taxon>Bacteria</taxon>
        <taxon>Candidatus Gottesmaniibacteriota</taxon>
    </lineage>
</organism>
<dbReference type="Gene3D" id="3.30.2310.20">
    <property type="entry name" value="RelE-like"/>
    <property type="match status" value="1"/>
</dbReference>
<evidence type="ECO:0000313" key="3">
    <source>
        <dbReference type="Proteomes" id="UP000034661"/>
    </source>
</evidence>
<dbReference type="Pfam" id="PF05016">
    <property type="entry name" value="ParE_toxin"/>
    <property type="match status" value="1"/>
</dbReference>
<dbReference type="Proteomes" id="UP000034661">
    <property type="component" value="Unassembled WGS sequence"/>
</dbReference>
<dbReference type="SUPFAM" id="SSF143011">
    <property type="entry name" value="RelE-like"/>
    <property type="match status" value="1"/>
</dbReference>
<dbReference type="AlphaFoldDB" id="A0A0G1UNM8"/>
<name>A0A0G1UNM8_9BACT</name>